<dbReference type="Proteomes" id="UP000664859">
    <property type="component" value="Unassembled WGS sequence"/>
</dbReference>
<dbReference type="EMBL" id="JAFCMP010000100">
    <property type="protein sequence ID" value="KAG5186958.1"/>
    <property type="molecule type" value="Genomic_DNA"/>
</dbReference>
<proteinExistence type="predicted"/>
<reference evidence="1" key="1">
    <citation type="submission" date="2021-02" db="EMBL/GenBank/DDBJ databases">
        <title>First Annotated Genome of the Yellow-green Alga Tribonema minus.</title>
        <authorList>
            <person name="Mahan K.M."/>
        </authorList>
    </citation>
    <scope>NUCLEOTIDE SEQUENCE</scope>
    <source>
        <strain evidence="1">UTEX B ZZ1240</strain>
    </source>
</reference>
<evidence type="ECO:0000313" key="2">
    <source>
        <dbReference type="Proteomes" id="UP000664859"/>
    </source>
</evidence>
<gene>
    <name evidence="1" type="ORF">JKP88DRAFT_288451</name>
</gene>
<sequence>MAKKIKKQDRLRQVLEAVYTVDRECHIRYEGGCVPNADKHHARVDFHVVGIVHLIVIIECDEGGHVDYLVRCELTRMEQVHEGVLKAHAQIAADMAGETEALQIPCPPVLFVRFNPDNCTVDGAKVQNRRKDREAALMRFLNEVALGQRVFTETLNIVYIGYDMEGGEPSVCKDPDYSEQMKACVRGINTSCS</sequence>
<name>A0A835Z5S0_9STRA</name>
<accession>A0A835Z5S0</accession>
<comment type="caution">
    <text evidence="1">The sequence shown here is derived from an EMBL/GenBank/DDBJ whole genome shotgun (WGS) entry which is preliminary data.</text>
</comment>
<dbReference type="AlphaFoldDB" id="A0A835Z5S0"/>
<protein>
    <submittedName>
        <fullName evidence="1">Uncharacterized protein</fullName>
    </submittedName>
</protein>
<keyword evidence="2" id="KW-1185">Reference proteome</keyword>
<organism evidence="1 2">
    <name type="scientific">Tribonema minus</name>
    <dbReference type="NCBI Taxonomy" id="303371"/>
    <lineage>
        <taxon>Eukaryota</taxon>
        <taxon>Sar</taxon>
        <taxon>Stramenopiles</taxon>
        <taxon>Ochrophyta</taxon>
        <taxon>PX clade</taxon>
        <taxon>Xanthophyceae</taxon>
        <taxon>Tribonematales</taxon>
        <taxon>Tribonemataceae</taxon>
        <taxon>Tribonema</taxon>
    </lineage>
</organism>
<evidence type="ECO:0000313" key="1">
    <source>
        <dbReference type="EMBL" id="KAG5186958.1"/>
    </source>
</evidence>